<accession>A0A6S7K4P9</accession>
<feature type="region of interest" description="Disordered" evidence="1">
    <location>
        <begin position="43"/>
        <end position="65"/>
    </location>
</feature>
<organism evidence="2 3">
    <name type="scientific">Paramuricea clavata</name>
    <name type="common">Red gorgonian</name>
    <name type="synonym">Violescent sea-whip</name>
    <dbReference type="NCBI Taxonomy" id="317549"/>
    <lineage>
        <taxon>Eukaryota</taxon>
        <taxon>Metazoa</taxon>
        <taxon>Cnidaria</taxon>
        <taxon>Anthozoa</taxon>
        <taxon>Octocorallia</taxon>
        <taxon>Malacalcyonacea</taxon>
        <taxon>Plexauridae</taxon>
        <taxon>Paramuricea</taxon>
    </lineage>
</organism>
<evidence type="ECO:0000256" key="1">
    <source>
        <dbReference type="SAM" id="MobiDB-lite"/>
    </source>
</evidence>
<reference evidence="2" key="1">
    <citation type="submission" date="2020-04" db="EMBL/GenBank/DDBJ databases">
        <authorList>
            <person name="Alioto T."/>
            <person name="Alioto T."/>
            <person name="Gomez Garrido J."/>
        </authorList>
    </citation>
    <scope>NUCLEOTIDE SEQUENCE</scope>
    <source>
        <strain evidence="2">A484AB</strain>
    </source>
</reference>
<proteinExistence type="predicted"/>
<sequence>MEKGDQDHRESVPQTQKAKIAKEKRRRKEVLDWKVEARKWKKESRRLRRNEKARERRAEQNRRIGEGKWKGKKKFGRLQLKLEDKLSKIWGRRSKQTSSTHTAERFITNKKTIINIKNENNMCFKYAVTRAFHPLERKADVVSKLLKKQSEKYNWAELLFPVAVKDVKIFSKNNDIGVNVFGIEEVMETDPEGDRRRNRLRIDDGTD</sequence>
<dbReference type="OrthoDB" id="8048611at2759"/>
<name>A0A6S7K4P9_PARCT</name>
<feature type="compositionally biased region" description="Basic and acidic residues" evidence="1">
    <location>
        <begin position="1"/>
        <end position="11"/>
    </location>
</feature>
<dbReference type="Proteomes" id="UP001152795">
    <property type="component" value="Unassembled WGS sequence"/>
</dbReference>
<evidence type="ECO:0000313" key="2">
    <source>
        <dbReference type="EMBL" id="CAB4022881.1"/>
    </source>
</evidence>
<keyword evidence="3" id="KW-1185">Reference proteome</keyword>
<dbReference type="PANTHER" id="PTHR31511">
    <property type="entry name" value="PROTEIN CBG23764"/>
    <property type="match status" value="1"/>
</dbReference>
<gene>
    <name evidence="2" type="ORF">PACLA_8A012401</name>
</gene>
<evidence type="ECO:0000313" key="3">
    <source>
        <dbReference type="Proteomes" id="UP001152795"/>
    </source>
</evidence>
<feature type="region of interest" description="Disordered" evidence="1">
    <location>
        <begin position="1"/>
        <end position="28"/>
    </location>
</feature>
<dbReference type="AlphaFoldDB" id="A0A6S7K4P9"/>
<dbReference type="EMBL" id="CACRXK020012206">
    <property type="protein sequence ID" value="CAB4022881.1"/>
    <property type="molecule type" value="Genomic_DNA"/>
</dbReference>
<dbReference type="PANTHER" id="PTHR31511:SF12">
    <property type="entry name" value="RHO TERMINATION FACTOR N-TERMINAL DOMAIN-CONTAINING PROTEIN"/>
    <property type="match status" value="1"/>
</dbReference>
<feature type="compositionally biased region" description="Basic and acidic residues" evidence="1">
    <location>
        <begin position="50"/>
        <end position="65"/>
    </location>
</feature>
<comment type="caution">
    <text evidence="2">The sequence shown here is derived from an EMBL/GenBank/DDBJ whole genome shotgun (WGS) entry which is preliminary data.</text>
</comment>
<protein>
    <submittedName>
        <fullName evidence="2">Uncharacterized protein</fullName>
    </submittedName>
</protein>